<dbReference type="OrthoDB" id="9769567at2"/>
<dbReference type="EMBL" id="FOLB01000002">
    <property type="protein sequence ID" value="SFB86238.1"/>
    <property type="molecule type" value="Genomic_DNA"/>
</dbReference>
<dbReference type="AlphaFoldDB" id="A0A1I1EL93"/>
<reference evidence="3 4" key="1">
    <citation type="submission" date="2016-10" db="EMBL/GenBank/DDBJ databases">
        <authorList>
            <person name="de Groot N.N."/>
        </authorList>
    </citation>
    <scope>NUCLEOTIDE SEQUENCE [LARGE SCALE GENOMIC DNA]</scope>
    <source>
        <strain evidence="3 4">CGMCC 1.7056</strain>
    </source>
</reference>
<accession>A0A1I1EL93</accession>
<protein>
    <submittedName>
        <fullName evidence="3">Iron(III) transport system substrate-binding protein</fullName>
    </submittedName>
</protein>
<evidence type="ECO:0000256" key="2">
    <source>
        <dbReference type="SAM" id="SignalP"/>
    </source>
</evidence>
<organism evidence="3 4">
    <name type="scientific">Nocardioides terrae</name>
    <dbReference type="NCBI Taxonomy" id="574651"/>
    <lineage>
        <taxon>Bacteria</taxon>
        <taxon>Bacillati</taxon>
        <taxon>Actinomycetota</taxon>
        <taxon>Actinomycetes</taxon>
        <taxon>Propionibacteriales</taxon>
        <taxon>Nocardioidaceae</taxon>
        <taxon>Nocardioides</taxon>
    </lineage>
</organism>
<evidence type="ECO:0000256" key="1">
    <source>
        <dbReference type="ARBA" id="ARBA00022729"/>
    </source>
</evidence>
<evidence type="ECO:0000313" key="4">
    <source>
        <dbReference type="Proteomes" id="UP000198832"/>
    </source>
</evidence>
<dbReference type="SUPFAM" id="SSF53850">
    <property type="entry name" value="Periplasmic binding protein-like II"/>
    <property type="match status" value="1"/>
</dbReference>
<name>A0A1I1EL93_9ACTN</name>
<dbReference type="RefSeq" id="WP_091120154.1">
    <property type="nucleotide sequence ID" value="NZ_FOLB01000002.1"/>
</dbReference>
<keyword evidence="4" id="KW-1185">Reference proteome</keyword>
<dbReference type="PANTHER" id="PTHR30006">
    <property type="entry name" value="THIAMINE-BINDING PERIPLASMIC PROTEIN-RELATED"/>
    <property type="match status" value="1"/>
</dbReference>
<dbReference type="Pfam" id="PF13343">
    <property type="entry name" value="SBP_bac_6"/>
    <property type="match status" value="1"/>
</dbReference>
<keyword evidence="1 2" id="KW-0732">Signal</keyword>
<proteinExistence type="predicted"/>
<dbReference type="PANTHER" id="PTHR30006:SF2">
    <property type="entry name" value="ABC TRANSPORTER SUBSTRATE-BINDING PROTEIN"/>
    <property type="match status" value="1"/>
</dbReference>
<sequence length="369" mass="40186">MKKKALIIPVALLTAILSACGSPTATSGDSKPKVDSHAKEIFDKYNGMTGTERTDALLKAAKDEGELSLYTSNTDMDAIVDGFTDKYDIDVNVYRGNSESVLQRILQESKAGFAGADLIETNSGELNVIGQEGLFYPYKGEYRDAVRPEGQKDTWTADRFNVFTIAYNTDLVKPADRPTSLEQLADPKWKGKISMEVGDIDWFSAMFNYYVEQGKTEQEVTDMFKAIASNAKVVKGHTVQAELLSAGEFAVGTSMYTHSVQEGTEEGRPIAWRTAANPPAQPLVIRPNGAGLLATAKHPAAAMLFMDYLLTDGQKDIADAYRVGSVPGANDPIAGLKTIEVDEDEMLNNAKKWDDLYAKILAGGEVTEQ</sequence>
<dbReference type="Proteomes" id="UP000198832">
    <property type="component" value="Unassembled WGS sequence"/>
</dbReference>
<dbReference type="PROSITE" id="PS51257">
    <property type="entry name" value="PROKAR_LIPOPROTEIN"/>
    <property type="match status" value="1"/>
</dbReference>
<feature type="chain" id="PRO_5039630582" evidence="2">
    <location>
        <begin position="22"/>
        <end position="369"/>
    </location>
</feature>
<gene>
    <name evidence="3" type="ORF">SAMN04487968_10270</name>
</gene>
<feature type="signal peptide" evidence="2">
    <location>
        <begin position="1"/>
        <end position="21"/>
    </location>
</feature>
<evidence type="ECO:0000313" key="3">
    <source>
        <dbReference type="EMBL" id="SFB86238.1"/>
    </source>
</evidence>
<dbReference type="STRING" id="574651.SAMN04487968_10270"/>
<dbReference type="Gene3D" id="3.40.190.10">
    <property type="entry name" value="Periplasmic binding protein-like II"/>
    <property type="match status" value="2"/>
</dbReference>